<dbReference type="Pfam" id="PF02992">
    <property type="entry name" value="Transposase_21"/>
    <property type="match status" value="1"/>
</dbReference>
<evidence type="ECO:0000313" key="2">
    <source>
        <dbReference type="EMBL" id="KAG2224434.1"/>
    </source>
</evidence>
<accession>A0A8H7S808</accession>
<gene>
    <name evidence="2" type="ORF">INT45_002973</name>
</gene>
<feature type="compositionally biased region" description="Low complexity" evidence="1">
    <location>
        <begin position="486"/>
        <end position="500"/>
    </location>
</feature>
<organism evidence="2 3">
    <name type="scientific">Circinella minor</name>
    <dbReference type="NCBI Taxonomy" id="1195481"/>
    <lineage>
        <taxon>Eukaryota</taxon>
        <taxon>Fungi</taxon>
        <taxon>Fungi incertae sedis</taxon>
        <taxon>Mucoromycota</taxon>
        <taxon>Mucoromycotina</taxon>
        <taxon>Mucoromycetes</taxon>
        <taxon>Mucorales</taxon>
        <taxon>Lichtheimiaceae</taxon>
        <taxon>Circinella</taxon>
    </lineage>
</organism>
<dbReference type="Proteomes" id="UP000646827">
    <property type="component" value="Unassembled WGS sequence"/>
</dbReference>
<name>A0A8H7S808_9FUNG</name>
<evidence type="ECO:0000256" key="1">
    <source>
        <dbReference type="SAM" id="MobiDB-lite"/>
    </source>
</evidence>
<comment type="caution">
    <text evidence="2">The sequence shown here is derived from an EMBL/GenBank/DDBJ whole genome shotgun (WGS) entry which is preliminary data.</text>
</comment>
<evidence type="ECO:0000313" key="3">
    <source>
        <dbReference type="Proteomes" id="UP000646827"/>
    </source>
</evidence>
<dbReference type="InterPro" id="IPR004242">
    <property type="entry name" value="Transposase_21"/>
</dbReference>
<feature type="region of interest" description="Disordered" evidence="1">
    <location>
        <begin position="486"/>
        <end position="507"/>
    </location>
</feature>
<dbReference type="EMBL" id="JAEPRB010000043">
    <property type="protein sequence ID" value="KAG2224434.1"/>
    <property type="molecule type" value="Genomic_DNA"/>
</dbReference>
<proteinExistence type="predicted"/>
<reference evidence="2 3" key="1">
    <citation type="submission" date="2020-12" db="EMBL/GenBank/DDBJ databases">
        <title>Metabolic potential, ecology and presence of endohyphal bacteria is reflected in genomic diversity of Mucoromycotina.</title>
        <authorList>
            <person name="Muszewska A."/>
            <person name="Okrasinska A."/>
            <person name="Steczkiewicz K."/>
            <person name="Drgas O."/>
            <person name="Orlowska M."/>
            <person name="Perlinska-Lenart U."/>
            <person name="Aleksandrzak-Piekarczyk T."/>
            <person name="Szatraj K."/>
            <person name="Zielenkiewicz U."/>
            <person name="Pilsyk S."/>
            <person name="Malc E."/>
            <person name="Mieczkowski P."/>
            <person name="Kruszewska J.S."/>
            <person name="Biernat P."/>
            <person name="Pawlowska J."/>
        </authorList>
    </citation>
    <scope>NUCLEOTIDE SEQUENCE [LARGE SCALE GENOMIC DNA]</scope>
    <source>
        <strain evidence="2 3">CBS 142.35</strain>
    </source>
</reference>
<dbReference type="AlphaFoldDB" id="A0A8H7S808"/>
<protein>
    <submittedName>
        <fullName evidence="2">Uncharacterized protein</fullName>
    </submittedName>
</protein>
<dbReference type="OrthoDB" id="3039677at2759"/>
<keyword evidence="3" id="KW-1185">Reference proteome</keyword>
<sequence>MKFHNQSRRRYLNMGKYAIIYNLDDETLKKKFTKNELDELDSVGKPLIRTTPSEFTKDIYAYAHNIEHDPETDHLKTWISLTLVNLSCLFLSENNGGSVEGESDVMYDRWLFLNKIFRGSKIRATGFSALTDSLRKYVSCFNYHCLFLLSDPNCPTICPNNDIRYPNTCGNSLFRSIGLEEKIEEWRTRRRIEDSFFDVFDGDMWREFPGNDGAPFVDEHCSLLLTLNIDWFGPFLNSTYSVGAIYLTINNLPRSERFKTENVFLVGVMPGPREARTSDIKNYLQSLVDELLEWYGGRTIRTNIHPQGIGKEITSRASRSSRNGKRVISSIDPVEKVKMGVRVDTIYKGSDMEIGCLEIGHHDDPTKELTDSRLKLPTVMKEMFLDIFKYASELVHKIHIIAYNINGKNIQLLDMDCPFGYVLRIRRTRELPYPLSSSNFPKRIASMLELAMMGKIVMEETLETYDNFRIPLKFSRTMNVFPPCFSSTNDESSSSTPSSSLPKKKLE</sequence>